<evidence type="ECO:0000313" key="1">
    <source>
        <dbReference type="EMBL" id="UJO24841.1"/>
    </source>
</evidence>
<gene>
    <name evidence="1" type="ORF">CLAFUR5_14286</name>
</gene>
<accession>A0A9Q8PLW3</accession>
<keyword evidence="2" id="KW-1185">Reference proteome</keyword>
<reference evidence="1" key="1">
    <citation type="submission" date="2021-12" db="EMBL/GenBank/DDBJ databases">
        <authorList>
            <person name="Zaccaron A."/>
            <person name="Stergiopoulos I."/>
        </authorList>
    </citation>
    <scope>NUCLEOTIDE SEQUENCE</scope>
    <source>
        <strain evidence="1">Race5_Kim</strain>
    </source>
</reference>
<evidence type="ECO:0000313" key="2">
    <source>
        <dbReference type="Proteomes" id="UP000756132"/>
    </source>
</evidence>
<dbReference type="EMBL" id="CP090175">
    <property type="protein sequence ID" value="UJO24841.1"/>
    <property type="molecule type" value="Genomic_DNA"/>
</dbReference>
<dbReference type="AlphaFoldDB" id="A0A9Q8PLW3"/>
<protein>
    <submittedName>
        <fullName evidence="1">Uncharacterized protein</fullName>
    </submittedName>
</protein>
<dbReference type="RefSeq" id="XP_047769207.1">
    <property type="nucleotide sequence ID" value="XM_047913434.1"/>
</dbReference>
<dbReference type="Proteomes" id="UP000756132">
    <property type="component" value="Chromosome 13"/>
</dbReference>
<reference evidence="1" key="2">
    <citation type="journal article" date="2022" name="Microb. Genom.">
        <title>A chromosome-scale genome assembly of the tomato pathogen Cladosporium fulvum reveals a compartmentalized genome architecture and the presence of a dispensable chromosome.</title>
        <authorList>
            <person name="Zaccaron A.Z."/>
            <person name="Chen L.H."/>
            <person name="Samaras A."/>
            <person name="Stergiopoulos I."/>
        </authorList>
    </citation>
    <scope>NUCLEOTIDE SEQUENCE</scope>
    <source>
        <strain evidence="1">Race5_Kim</strain>
    </source>
</reference>
<proteinExistence type="predicted"/>
<name>A0A9Q8PLW3_PASFU</name>
<dbReference type="GeneID" id="71994164"/>
<organism evidence="1 2">
    <name type="scientific">Passalora fulva</name>
    <name type="common">Tomato leaf mold</name>
    <name type="synonym">Cladosporium fulvum</name>
    <dbReference type="NCBI Taxonomy" id="5499"/>
    <lineage>
        <taxon>Eukaryota</taxon>
        <taxon>Fungi</taxon>
        <taxon>Dikarya</taxon>
        <taxon>Ascomycota</taxon>
        <taxon>Pezizomycotina</taxon>
        <taxon>Dothideomycetes</taxon>
        <taxon>Dothideomycetidae</taxon>
        <taxon>Mycosphaerellales</taxon>
        <taxon>Mycosphaerellaceae</taxon>
        <taxon>Fulvia</taxon>
    </lineage>
</organism>
<sequence length="432" mass="49651">MATAAHDYLTTLPQEIFDQIVENVRGTSDSSSPSETAKLYATLRLINRRACAKADKAFAKHHFSTAYTLLCDDESHIRTEWIASHPRWGKAIETLIFNVDEVERTDNVMVSTTQHSRSHVNTATGMLRGYQLHQNQQYLRNSRQDLLLLNSIFSHVRRNGNKVEIQVRDHLCNEDHIRQSRRAWTKYADLDSNWISSRSVFLTPEPDHQRPLRLLLNALSLSQLDVQHFSLETAAWSISTDSFAHPALLSNFRESLGRTVTNMKLALWTPVPAARGSVTAFVRELANCQHLSSLWLSFYHQDIENLEAARYYKKDRFIACDIEPDNGQQPGGHLVVQELFKHKFAKLETLRLDHAAFYVQDLQSFVAQNGQLRTFNMMYGKMGGCEEWCLAKSSAEASRFLTGFVGIDVGCFLDGEHHMQNWSKKFWEWKCW</sequence>
<dbReference type="KEGG" id="ffu:CLAFUR5_14286"/>